<keyword evidence="2" id="KW-1185">Reference proteome</keyword>
<dbReference type="EMBL" id="LDJX01000005">
    <property type="protein sequence ID" value="KPM31396.1"/>
    <property type="molecule type" value="Genomic_DNA"/>
</dbReference>
<accession>A0A0N8H3S6</accession>
<sequence>MLWYKTFSNFGKFLVKGHNLIRYGDTTKAEFPVGLFAY</sequence>
<gene>
    <name evidence="1" type="ORF">I595_2663</name>
</gene>
<dbReference type="Proteomes" id="UP000050280">
    <property type="component" value="Unassembled WGS sequence"/>
</dbReference>
<reference evidence="1 2" key="1">
    <citation type="submission" date="2015-09" db="EMBL/GenBank/DDBJ databases">
        <title>Genome sequence of the marine flavobacterium Croceitalea dokdonensis DOKDO 023 that contains proton- and sodium-pumping rhodopsins.</title>
        <authorList>
            <person name="Kwon S.-K."/>
            <person name="Lee H.K."/>
            <person name="Kwak M.-J."/>
            <person name="Kim J.F."/>
        </authorList>
    </citation>
    <scope>NUCLEOTIDE SEQUENCE [LARGE SCALE GENOMIC DNA]</scope>
    <source>
        <strain evidence="1 2">DOKDO 023</strain>
    </source>
</reference>
<evidence type="ECO:0000313" key="1">
    <source>
        <dbReference type="EMBL" id="KPM31396.1"/>
    </source>
</evidence>
<evidence type="ECO:0000313" key="2">
    <source>
        <dbReference type="Proteomes" id="UP000050280"/>
    </source>
</evidence>
<dbReference type="AlphaFoldDB" id="A0A0N8H3S6"/>
<protein>
    <submittedName>
        <fullName evidence="1">Uncharacterized protein</fullName>
    </submittedName>
</protein>
<comment type="caution">
    <text evidence="1">The sequence shown here is derived from an EMBL/GenBank/DDBJ whole genome shotgun (WGS) entry which is preliminary data.</text>
</comment>
<proteinExistence type="predicted"/>
<name>A0A0N8H3S6_9FLAO</name>
<organism evidence="1 2">
    <name type="scientific">Croceitalea dokdonensis DOKDO 023</name>
    <dbReference type="NCBI Taxonomy" id="1300341"/>
    <lineage>
        <taxon>Bacteria</taxon>
        <taxon>Pseudomonadati</taxon>
        <taxon>Bacteroidota</taxon>
        <taxon>Flavobacteriia</taxon>
        <taxon>Flavobacteriales</taxon>
        <taxon>Flavobacteriaceae</taxon>
        <taxon>Croceitalea</taxon>
    </lineage>
</organism>